<keyword evidence="4" id="KW-1185">Reference proteome</keyword>
<keyword evidence="1 3" id="KW-0378">Hydrolase</keyword>
<dbReference type="InterPro" id="IPR000073">
    <property type="entry name" value="AB_hydrolase_1"/>
</dbReference>
<protein>
    <submittedName>
        <fullName evidence="3">Alpha/beta hydrolase</fullName>
    </submittedName>
</protein>
<feature type="domain" description="AB hydrolase-1" evidence="2">
    <location>
        <begin position="59"/>
        <end position="303"/>
    </location>
</feature>
<accession>A0A4Y6PNF1</accession>
<dbReference type="SUPFAM" id="SSF53474">
    <property type="entry name" value="alpha/beta-Hydrolases"/>
    <property type="match status" value="1"/>
</dbReference>
<dbReference type="GO" id="GO:0016787">
    <property type="term" value="F:hydrolase activity"/>
    <property type="evidence" value="ECO:0007669"/>
    <property type="project" value="UniProtKB-KW"/>
</dbReference>
<gene>
    <name evidence="3" type="ORF">FIV42_03210</name>
</gene>
<dbReference type="OrthoDB" id="5491135at2"/>
<dbReference type="EMBL" id="CP041186">
    <property type="protein sequence ID" value="QDG49780.1"/>
    <property type="molecule type" value="Genomic_DNA"/>
</dbReference>
<evidence type="ECO:0000259" key="2">
    <source>
        <dbReference type="Pfam" id="PF00561"/>
    </source>
</evidence>
<reference evidence="3 4" key="1">
    <citation type="submission" date="2019-06" db="EMBL/GenBank/DDBJ databases">
        <title>Persicimonas caeni gen. nov., sp. nov., a predatory bacterium isolated from solar saltern.</title>
        <authorList>
            <person name="Wang S."/>
        </authorList>
    </citation>
    <scope>NUCLEOTIDE SEQUENCE [LARGE SCALE GENOMIC DNA]</scope>
    <source>
        <strain evidence="3 4">YN101</strain>
    </source>
</reference>
<evidence type="ECO:0000313" key="4">
    <source>
        <dbReference type="Proteomes" id="UP000315995"/>
    </source>
</evidence>
<dbReference type="GO" id="GO:0016020">
    <property type="term" value="C:membrane"/>
    <property type="evidence" value="ECO:0007669"/>
    <property type="project" value="TreeGrafter"/>
</dbReference>
<evidence type="ECO:0000256" key="1">
    <source>
        <dbReference type="ARBA" id="ARBA00022801"/>
    </source>
</evidence>
<proteinExistence type="predicted"/>
<name>A0A4Y6PNF1_PERCE</name>
<dbReference type="AlphaFoldDB" id="A0A4Y6PNF1"/>
<dbReference type="Pfam" id="PF00561">
    <property type="entry name" value="Abhydrolase_1"/>
    <property type="match status" value="1"/>
</dbReference>
<dbReference type="PANTHER" id="PTHR43798:SF31">
    <property type="entry name" value="AB HYDROLASE SUPERFAMILY PROTEIN YCLE"/>
    <property type="match status" value="1"/>
</dbReference>
<dbReference type="Proteomes" id="UP000315995">
    <property type="component" value="Chromosome"/>
</dbReference>
<dbReference type="Gene3D" id="3.40.50.1820">
    <property type="entry name" value="alpha/beta hydrolase"/>
    <property type="match status" value="1"/>
</dbReference>
<dbReference type="PANTHER" id="PTHR43798">
    <property type="entry name" value="MONOACYLGLYCEROL LIPASE"/>
    <property type="match status" value="1"/>
</dbReference>
<organism evidence="3 4">
    <name type="scientific">Persicimonas caeni</name>
    <dbReference type="NCBI Taxonomy" id="2292766"/>
    <lineage>
        <taxon>Bacteria</taxon>
        <taxon>Deltaproteobacteria</taxon>
        <taxon>Bradymonadales</taxon>
        <taxon>Bradymonadaceae</taxon>
        <taxon>Persicimonas</taxon>
    </lineage>
</organism>
<dbReference type="InterPro" id="IPR050266">
    <property type="entry name" value="AB_hydrolase_sf"/>
</dbReference>
<accession>A0A5B8Y0B9</accession>
<sequence>MPSAWSTAKMSAPSVWPRPASRCTVCSPSPNCSNSVDRSSFLSAEDGTQIWYGTAGTGPAIVLCDGLACDGFIWPYVVDEFVNAHTIVRWHYRGHGQSDAPEDLSTLNIPQMARDLDAVLDALELDSAVLVGHSMGVQVILEYYGLNPDRVAALVPICGSYKRPLDTLYNTDFFGHALPHLMRLVESVPEASQTFWQTVVPSKFSYILSMATAVNTRLARGVDFIPYLEHVGDMDIRVFLTLLSAVAEHSAEDVLERVDAPALIIAGEKDELTPLFRSEEMADQIADSELIVLPGGTHVGPIELPELVNGAIEKFLRKVGLGT</sequence>
<dbReference type="InterPro" id="IPR029058">
    <property type="entry name" value="AB_hydrolase_fold"/>
</dbReference>
<evidence type="ECO:0000313" key="3">
    <source>
        <dbReference type="EMBL" id="QDG49780.1"/>
    </source>
</evidence>